<gene>
    <name evidence="3" type="ORF">FM114_02615</name>
</gene>
<accession>A0A1R4IMC8</accession>
<dbReference type="Proteomes" id="UP000188342">
    <property type="component" value="Unassembled WGS sequence"/>
</dbReference>
<feature type="domain" description="DUF559" evidence="1">
    <location>
        <begin position="201"/>
        <end position="258"/>
    </location>
</feature>
<protein>
    <recommendedName>
        <fullName evidence="5">DUF559 domain-containing protein</fullName>
    </recommendedName>
</protein>
<dbReference type="AlphaFoldDB" id="A0A1R4IMC8"/>
<evidence type="ECO:0008006" key="5">
    <source>
        <dbReference type="Google" id="ProtNLM"/>
    </source>
</evidence>
<keyword evidence="4" id="KW-1185">Reference proteome</keyword>
<dbReference type="Pfam" id="PF04480">
    <property type="entry name" value="DUF559"/>
    <property type="match status" value="1"/>
</dbReference>
<evidence type="ECO:0000259" key="2">
    <source>
        <dbReference type="Pfam" id="PF13338"/>
    </source>
</evidence>
<dbReference type="InterPro" id="IPR007569">
    <property type="entry name" value="DUF559"/>
</dbReference>
<name>A0A1R4IMC8_9ACTN</name>
<feature type="domain" description="AbiEi antitoxin N-terminal" evidence="2">
    <location>
        <begin position="10"/>
        <end position="45"/>
    </location>
</feature>
<organism evidence="3 4">
    <name type="scientific">Luteococcus japonicus LSP_Lj1</name>
    <dbReference type="NCBI Taxonomy" id="1255658"/>
    <lineage>
        <taxon>Bacteria</taxon>
        <taxon>Bacillati</taxon>
        <taxon>Actinomycetota</taxon>
        <taxon>Actinomycetes</taxon>
        <taxon>Propionibacteriales</taxon>
        <taxon>Propionibacteriaceae</taxon>
        <taxon>Luteococcus</taxon>
    </lineage>
</organism>
<dbReference type="RefSeq" id="WP_179110567.1">
    <property type="nucleotide sequence ID" value="NZ_FUKQ01000010.1"/>
</dbReference>
<dbReference type="Gene3D" id="3.40.960.10">
    <property type="entry name" value="VSR Endonuclease"/>
    <property type="match status" value="1"/>
</dbReference>
<evidence type="ECO:0000259" key="1">
    <source>
        <dbReference type="Pfam" id="PF04480"/>
    </source>
</evidence>
<dbReference type="EMBL" id="FUKQ01000010">
    <property type="protein sequence ID" value="SJN20928.1"/>
    <property type="molecule type" value="Genomic_DNA"/>
</dbReference>
<sequence>MEEIVLPDHVVRTKELLAAGWTRDGIRRAVEKGHLTRIRQGWYATPLADERVLRAVRSGGALACASALAHHGAWDVTAGVVHTRMDHNRVGSLPAGLKRCQAWHSKLDVAPEQAVDDLAMALRTAWNCLSLEGFLVVCDSLLHRNLMTRHELSRALRHAPGKEVVLDKTDRAESGTETMVRYRLRSRRVQLTPQVEIPGVGRVDFLVGERLVIEVDSREHHTGEENYQKDRARDLTLRAMGYIVVRLTYQQVVHDWPETERCLVAMIQRGDQWWGSRRGRKVA</sequence>
<dbReference type="Pfam" id="PF13338">
    <property type="entry name" value="AbiEi_4"/>
    <property type="match status" value="1"/>
</dbReference>
<proteinExistence type="predicted"/>
<dbReference type="InterPro" id="IPR011335">
    <property type="entry name" value="Restrct_endonuc-II-like"/>
</dbReference>
<dbReference type="SUPFAM" id="SSF52980">
    <property type="entry name" value="Restriction endonuclease-like"/>
    <property type="match status" value="1"/>
</dbReference>
<dbReference type="STRING" id="1255658.FM114_02615"/>
<evidence type="ECO:0000313" key="3">
    <source>
        <dbReference type="EMBL" id="SJN20928.1"/>
    </source>
</evidence>
<reference evidence="3 4" key="1">
    <citation type="submission" date="2017-02" db="EMBL/GenBank/DDBJ databases">
        <authorList>
            <person name="Peterson S.W."/>
        </authorList>
    </citation>
    <scope>NUCLEOTIDE SEQUENCE [LARGE SCALE GENOMIC DNA]</scope>
    <source>
        <strain evidence="3 4">LSP_Lj1</strain>
    </source>
</reference>
<dbReference type="InterPro" id="IPR025159">
    <property type="entry name" value="AbiEi_N"/>
</dbReference>
<evidence type="ECO:0000313" key="4">
    <source>
        <dbReference type="Proteomes" id="UP000188342"/>
    </source>
</evidence>